<dbReference type="GO" id="GO:0051321">
    <property type="term" value="P:meiotic cell cycle"/>
    <property type="evidence" value="ECO:0007669"/>
    <property type="project" value="UniProtKB-KW"/>
</dbReference>
<organism evidence="12 13">
    <name type="scientific">Oryctes borbonicus</name>
    <dbReference type="NCBI Taxonomy" id="1629725"/>
    <lineage>
        <taxon>Eukaryota</taxon>
        <taxon>Metazoa</taxon>
        <taxon>Ecdysozoa</taxon>
        <taxon>Arthropoda</taxon>
        <taxon>Hexapoda</taxon>
        <taxon>Insecta</taxon>
        <taxon>Pterygota</taxon>
        <taxon>Neoptera</taxon>
        <taxon>Endopterygota</taxon>
        <taxon>Coleoptera</taxon>
        <taxon>Polyphaga</taxon>
        <taxon>Scarabaeiformia</taxon>
        <taxon>Scarabaeidae</taxon>
        <taxon>Dynastinae</taxon>
        <taxon>Oryctes</taxon>
    </lineage>
</organism>
<evidence type="ECO:0000256" key="2">
    <source>
        <dbReference type="ARBA" id="ARBA00015341"/>
    </source>
</evidence>
<keyword evidence="3" id="KW-0132">Cell division</keyword>
<keyword evidence="12" id="KW-0067">ATP-binding</keyword>
<dbReference type="Proteomes" id="UP000051574">
    <property type="component" value="Unassembled WGS sequence"/>
</dbReference>
<evidence type="ECO:0000256" key="5">
    <source>
        <dbReference type="ARBA" id="ARBA00022801"/>
    </source>
</evidence>
<keyword evidence="13" id="KW-1185">Reference proteome</keyword>
<dbReference type="PANTHER" id="PTHR45629:SF7">
    <property type="entry name" value="DNA EXCISION REPAIR PROTEIN ERCC-6-RELATED"/>
    <property type="match status" value="1"/>
</dbReference>
<evidence type="ECO:0000256" key="3">
    <source>
        <dbReference type="ARBA" id="ARBA00022618"/>
    </source>
</evidence>
<evidence type="ECO:0000256" key="6">
    <source>
        <dbReference type="ARBA" id="ARBA00023254"/>
    </source>
</evidence>
<feature type="region of interest" description="Disordered" evidence="10">
    <location>
        <begin position="237"/>
        <end position="257"/>
    </location>
</feature>
<feature type="domain" description="Helicase C-terminal" evidence="11">
    <location>
        <begin position="52"/>
        <end position="211"/>
    </location>
</feature>
<keyword evidence="5" id="KW-0378">Hydrolase</keyword>
<comment type="caution">
    <text evidence="12">The sequence shown here is derived from an EMBL/GenBank/DDBJ whole genome shotgun (WGS) entry which is preliminary data.</text>
</comment>
<keyword evidence="12" id="KW-0547">Nucleotide-binding</keyword>
<gene>
    <name evidence="12" type="ORF">AMK59_3037</name>
</gene>
<dbReference type="CDD" id="cd18793">
    <property type="entry name" value="SF2_C_SNF"/>
    <property type="match status" value="1"/>
</dbReference>
<sequence length="507" mass="58911">MRANVLVAITTLRKICNHPDLYLDLAGEEPFQKDIPIEESFGYYKKSGKMIVVSALLKIWKKQNHRVLLFTQGRAMVGLLEKFLTQQEYKYLKMDGSTGVKSRQSLIKSFNEDTSYDVFLLTTRVGGLGVNLTGANRVIIYDPDWNPATDTQARERAWRIGQEKQVTIYRLVSAGTIEEKMYQRQVWKQLLSNKILLDPKAQKFFKTSDLHDLFSIQDKDSSSNPETANIFKNSRISMQERLKEKESKKKRKKDKIQTNTTISFSESKIEEMKRLAQEISKNIGSTNSGTVKNPQKKSLFDLDLEEVKEEKKREREFMKTLTPQELMEYNRQKLLDKDDLSINKVDDLETEASFSKALVISEKASGIYHKTKEDRLNIDKAVKKYNSLTNGIKKEEYKCKRKKYKSKNEEKNGSLTSVDGEEVEFLVKRESNPRKVLEKKSLSQKQDQYVLEKLFSKKGVHVALEHDKIVDTKKPIENRCKIQHEAQVRSDLALSALRKSRLDKWRW</sequence>
<evidence type="ECO:0000256" key="9">
    <source>
        <dbReference type="ARBA" id="ARBA00029956"/>
    </source>
</evidence>
<dbReference type="SMART" id="SM00490">
    <property type="entry name" value="HELICc"/>
    <property type="match status" value="1"/>
</dbReference>
<feature type="compositionally biased region" description="Basic and acidic residues" evidence="10">
    <location>
        <begin position="238"/>
        <end position="247"/>
    </location>
</feature>
<dbReference type="Pfam" id="PF00271">
    <property type="entry name" value="Helicase_C"/>
    <property type="match status" value="1"/>
</dbReference>
<dbReference type="InterPro" id="IPR001650">
    <property type="entry name" value="Helicase_C-like"/>
</dbReference>
<dbReference type="EMBL" id="LJIG01009828">
    <property type="protein sequence ID" value="KRT82300.1"/>
    <property type="molecule type" value="Genomic_DNA"/>
</dbReference>
<keyword evidence="4" id="KW-0498">Mitosis</keyword>
<name>A0A0T6B4K1_9SCAR</name>
<dbReference type="GO" id="GO:0004386">
    <property type="term" value="F:helicase activity"/>
    <property type="evidence" value="ECO:0007669"/>
    <property type="project" value="UniProtKB-KW"/>
</dbReference>
<comment type="subunit">
    <text evidence="1">Interacts (via N-terminus) with spn-A/Rad51.</text>
</comment>
<evidence type="ECO:0000313" key="13">
    <source>
        <dbReference type="Proteomes" id="UP000051574"/>
    </source>
</evidence>
<evidence type="ECO:0000259" key="11">
    <source>
        <dbReference type="PROSITE" id="PS51194"/>
    </source>
</evidence>
<dbReference type="AlphaFoldDB" id="A0A0T6B4K1"/>
<accession>A0A0T6B4K1</accession>
<dbReference type="Gene3D" id="3.40.50.300">
    <property type="entry name" value="P-loop containing nucleotide triphosphate hydrolases"/>
    <property type="match status" value="1"/>
</dbReference>
<keyword evidence="6" id="KW-0469">Meiosis</keyword>
<dbReference type="GO" id="GO:0005634">
    <property type="term" value="C:nucleus"/>
    <property type="evidence" value="ECO:0007669"/>
    <property type="project" value="TreeGrafter"/>
</dbReference>
<dbReference type="PANTHER" id="PTHR45629">
    <property type="entry name" value="SNF2/RAD54 FAMILY MEMBER"/>
    <property type="match status" value="1"/>
</dbReference>
<evidence type="ECO:0000256" key="1">
    <source>
        <dbReference type="ARBA" id="ARBA00011467"/>
    </source>
</evidence>
<evidence type="ECO:0000313" key="12">
    <source>
        <dbReference type="EMBL" id="KRT82300.1"/>
    </source>
</evidence>
<evidence type="ECO:0000256" key="4">
    <source>
        <dbReference type="ARBA" id="ARBA00022776"/>
    </source>
</evidence>
<dbReference type="SUPFAM" id="SSF52540">
    <property type="entry name" value="P-loop containing nucleoside triphosphate hydrolases"/>
    <property type="match status" value="1"/>
</dbReference>
<proteinExistence type="predicted"/>
<dbReference type="InterPro" id="IPR050496">
    <property type="entry name" value="SNF2_RAD54_helicase_repair"/>
</dbReference>
<dbReference type="PROSITE" id="PS51194">
    <property type="entry name" value="HELICASE_CTER"/>
    <property type="match status" value="1"/>
</dbReference>
<evidence type="ECO:0000256" key="7">
    <source>
        <dbReference type="ARBA" id="ARBA00023306"/>
    </source>
</evidence>
<keyword evidence="12" id="KW-0347">Helicase</keyword>
<keyword evidence="7" id="KW-0131">Cell cycle</keyword>
<dbReference type="GO" id="GO:0006283">
    <property type="term" value="P:transcription-coupled nucleotide-excision repair"/>
    <property type="evidence" value="ECO:0007669"/>
    <property type="project" value="TreeGrafter"/>
</dbReference>
<dbReference type="InterPro" id="IPR049730">
    <property type="entry name" value="SNF2/RAD54-like_C"/>
</dbReference>
<dbReference type="OrthoDB" id="413460at2759"/>
<reference evidence="12 13" key="1">
    <citation type="submission" date="2015-09" db="EMBL/GenBank/DDBJ databases">
        <title>Draft genome of the scarab beetle Oryctes borbonicus.</title>
        <authorList>
            <person name="Meyer J.M."/>
            <person name="Markov G.V."/>
            <person name="Baskaran P."/>
            <person name="Herrmann M."/>
            <person name="Sommer R.J."/>
            <person name="Roedelsperger C."/>
        </authorList>
    </citation>
    <scope>NUCLEOTIDE SEQUENCE [LARGE SCALE GENOMIC DNA]</scope>
    <source>
        <strain evidence="12">OB123</strain>
        <tissue evidence="12">Whole animal</tissue>
    </source>
</reference>
<evidence type="ECO:0000256" key="10">
    <source>
        <dbReference type="SAM" id="MobiDB-lite"/>
    </source>
</evidence>
<dbReference type="GO" id="GO:0008094">
    <property type="term" value="F:ATP-dependent activity, acting on DNA"/>
    <property type="evidence" value="ECO:0007669"/>
    <property type="project" value="TreeGrafter"/>
</dbReference>
<evidence type="ECO:0000256" key="8">
    <source>
        <dbReference type="ARBA" id="ARBA00024776"/>
    </source>
</evidence>
<dbReference type="GO" id="GO:0016787">
    <property type="term" value="F:hydrolase activity"/>
    <property type="evidence" value="ECO:0007669"/>
    <property type="project" value="UniProtKB-KW"/>
</dbReference>
<comment type="function">
    <text evidence="8">Involved in mitotic DNA repair and meiotic recombination. Functions in the recombinational DNA repair pathway. Essential for interhomolog gene conversion (GC), but may have a less important role in intersister GC than spn-A/Rad51. In the presence of DNA, spn-A/Rad51 enhances the ATPase activity of okr/Rad54.</text>
</comment>
<protein>
    <recommendedName>
        <fullName evidence="2">DNA repair and recombination protein RAD54-like</fullName>
    </recommendedName>
    <alternativeName>
        <fullName evidence="9">Protein okra</fullName>
    </alternativeName>
</protein>
<dbReference type="GO" id="GO:0051301">
    <property type="term" value="P:cell division"/>
    <property type="evidence" value="ECO:0007669"/>
    <property type="project" value="UniProtKB-KW"/>
</dbReference>
<dbReference type="InterPro" id="IPR027417">
    <property type="entry name" value="P-loop_NTPase"/>
</dbReference>